<dbReference type="AlphaFoldDB" id="A0A5E4NL77"/>
<proteinExistence type="predicted"/>
<reference evidence="1 2" key="1">
    <citation type="submission" date="2019-08" db="EMBL/GenBank/DDBJ databases">
        <authorList>
            <person name="Alioto T."/>
            <person name="Alioto T."/>
            <person name="Gomez Garrido J."/>
        </authorList>
    </citation>
    <scope>NUCLEOTIDE SEQUENCE [LARGE SCALE GENOMIC DNA]</scope>
</reference>
<organism evidence="1 2">
    <name type="scientific">Cinara cedri</name>
    <dbReference type="NCBI Taxonomy" id="506608"/>
    <lineage>
        <taxon>Eukaryota</taxon>
        <taxon>Metazoa</taxon>
        <taxon>Ecdysozoa</taxon>
        <taxon>Arthropoda</taxon>
        <taxon>Hexapoda</taxon>
        <taxon>Insecta</taxon>
        <taxon>Pterygota</taxon>
        <taxon>Neoptera</taxon>
        <taxon>Paraneoptera</taxon>
        <taxon>Hemiptera</taxon>
        <taxon>Sternorrhyncha</taxon>
        <taxon>Aphidomorpha</taxon>
        <taxon>Aphidoidea</taxon>
        <taxon>Aphididae</taxon>
        <taxon>Lachninae</taxon>
        <taxon>Cinara</taxon>
    </lineage>
</organism>
<protein>
    <submittedName>
        <fullName evidence="1">Uncharacterized protein</fullName>
    </submittedName>
</protein>
<evidence type="ECO:0000313" key="1">
    <source>
        <dbReference type="EMBL" id="VVC44483.1"/>
    </source>
</evidence>
<name>A0A5E4NL77_9HEMI</name>
<accession>A0A5E4NL77</accession>
<dbReference type="Proteomes" id="UP000325440">
    <property type="component" value="Unassembled WGS sequence"/>
</dbReference>
<sequence length="85" mass="9621">MVMVIDFPKTNAGYKSNGAITNIGSFKLDENTKIEIHSVDSLTSEIDQPVQYLLTLMNHPFSDILDDEETWNDYIKKGKLLLSSK</sequence>
<keyword evidence="2" id="KW-1185">Reference proteome</keyword>
<dbReference type="EMBL" id="CABPRJ010002381">
    <property type="protein sequence ID" value="VVC44483.1"/>
    <property type="molecule type" value="Genomic_DNA"/>
</dbReference>
<gene>
    <name evidence="1" type="ORF">CINCED_3A022431</name>
</gene>
<evidence type="ECO:0000313" key="2">
    <source>
        <dbReference type="Proteomes" id="UP000325440"/>
    </source>
</evidence>